<dbReference type="InterPro" id="IPR003265">
    <property type="entry name" value="HhH-GPD_domain"/>
</dbReference>
<dbReference type="GO" id="GO:0005634">
    <property type="term" value="C:nucleus"/>
    <property type="evidence" value="ECO:0007669"/>
    <property type="project" value="TreeGrafter"/>
</dbReference>
<dbReference type="InterPro" id="IPR000445">
    <property type="entry name" value="HhH_motif"/>
</dbReference>
<keyword evidence="6" id="KW-0326">Glycosidase</keyword>
<dbReference type="CDD" id="cd00056">
    <property type="entry name" value="ENDO3c"/>
    <property type="match status" value="1"/>
</dbReference>
<accession>A0AAF3FDL7</accession>
<keyword evidence="5" id="KW-0456">Lyase</keyword>
<dbReference type="Pfam" id="PF00730">
    <property type="entry name" value="HhH-GPD"/>
    <property type="match status" value="1"/>
</dbReference>
<keyword evidence="9" id="KW-1185">Reference proteome</keyword>
<evidence type="ECO:0000256" key="5">
    <source>
        <dbReference type="ARBA" id="ARBA00023239"/>
    </source>
</evidence>
<organism evidence="9 10">
    <name type="scientific">Mesorhabditis belari</name>
    <dbReference type="NCBI Taxonomy" id="2138241"/>
    <lineage>
        <taxon>Eukaryota</taxon>
        <taxon>Metazoa</taxon>
        <taxon>Ecdysozoa</taxon>
        <taxon>Nematoda</taxon>
        <taxon>Chromadorea</taxon>
        <taxon>Rhabditida</taxon>
        <taxon>Rhabditina</taxon>
        <taxon>Rhabditomorpha</taxon>
        <taxon>Rhabditoidea</taxon>
        <taxon>Rhabditidae</taxon>
        <taxon>Mesorhabditinae</taxon>
        <taxon>Mesorhabditis</taxon>
    </lineage>
</organism>
<dbReference type="PANTHER" id="PTHR43286:SF1">
    <property type="entry name" value="ENDONUCLEASE III-LIKE PROTEIN 1"/>
    <property type="match status" value="1"/>
</dbReference>
<evidence type="ECO:0000313" key="10">
    <source>
        <dbReference type="WBParaSite" id="MBELARI_LOCUS5078"/>
    </source>
</evidence>
<dbReference type="FunFam" id="1.10.340.30:FF:000001">
    <property type="entry name" value="Endonuclease III"/>
    <property type="match status" value="1"/>
</dbReference>
<dbReference type="Pfam" id="PF00633">
    <property type="entry name" value="HHH"/>
    <property type="match status" value="1"/>
</dbReference>
<evidence type="ECO:0000256" key="2">
    <source>
        <dbReference type="ARBA" id="ARBA00022763"/>
    </source>
</evidence>
<dbReference type="InterPro" id="IPR011257">
    <property type="entry name" value="DNA_glycosylase"/>
</dbReference>
<feature type="domain" description="HhH-GPD" evidence="8">
    <location>
        <begin position="77"/>
        <end position="226"/>
    </location>
</feature>
<keyword evidence="4" id="KW-0234">DNA repair</keyword>
<evidence type="ECO:0000256" key="3">
    <source>
        <dbReference type="ARBA" id="ARBA00022801"/>
    </source>
</evidence>
<dbReference type="WBParaSite" id="MBELARI_LOCUS5078">
    <property type="protein sequence ID" value="MBELARI_LOCUS5078"/>
    <property type="gene ID" value="MBELARI_LOCUS5078"/>
</dbReference>
<evidence type="ECO:0000256" key="4">
    <source>
        <dbReference type="ARBA" id="ARBA00023204"/>
    </source>
</evidence>
<dbReference type="GO" id="GO:0003906">
    <property type="term" value="F:DNA-(apurinic or apyrimidinic site) endonuclease activity"/>
    <property type="evidence" value="ECO:0007669"/>
    <property type="project" value="TreeGrafter"/>
</dbReference>
<feature type="region of interest" description="Disordered" evidence="7">
    <location>
        <begin position="280"/>
        <end position="300"/>
    </location>
</feature>
<evidence type="ECO:0000259" key="8">
    <source>
        <dbReference type="SMART" id="SM00478"/>
    </source>
</evidence>
<dbReference type="GO" id="GO:0000703">
    <property type="term" value="F:oxidized pyrimidine nucleobase lesion DNA N-glycosylase activity"/>
    <property type="evidence" value="ECO:0007669"/>
    <property type="project" value="UniProtKB-ARBA"/>
</dbReference>
<protein>
    <submittedName>
        <fullName evidence="10">HhH-GPD domain-containing protein</fullName>
    </submittedName>
</protein>
<dbReference type="Gene3D" id="1.10.1670.10">
    <property type="entry name" value="Helix-hairpin-Helix base-excision DNA repair enzymes (C-terminal)"/>
    <property type="match status" value="1"/>
</dbReference>
<evidence type="ECO:0000256" key="7">
    <source>
        <dbReference type="SAM" id="MobiDB-lite"/>
    </source>
</evidence>
<dbReference type="AlphaFoldDB" id="A0AAF3FDL7"/>
<dbReference type="GO" id="GO:0003677">
    <property type="term" value="F:DNA binding"/>
    <property type="evidence" value="ECO:0007669"/>
    <property type="project" value="InterPro"/>
</dbReference>
<dbReference type="Gene3D" id="1.10.340.30">
    <property type="entry name" value="Hypothetical protein, domain 2"/>
    <property type="match status" value="1"/>
</dbReference>
<evidence type="ECO:0000313" key="9">
    <source>
        <dbReference type="Proteomes" id="UP000887575"/>
    </source>
</evidence>
<dbReference type="SUPFAM" id="SSF48150">
    <property type="entry name" value="DNA-glycosylase"/>
    <property type="match status" value="1"/>
</dbReference>
<dbReference type="PANTHER" id="PTHR43286">
    <property type="entry name" value="ENDONUCLEASE III-LIKE PROTEIN 1"/>
    <property type="match status" value="1"/>
</dbReference>
<comment type="similarity">
    <text evidence="1">Belongs to the Nth/MutY family.</text>
</comment>
<dbReference type="GO" id="GO:0016829">
    <property type="term" value="F:lyase activity"/>
    <property type="evidence" value="ECO:0007669"/>
    <property type="project" value="UniProtKB-KW"/>
</dbReference>
<dbReference type="Proteomes" id="UP000887575">
    <property type="component" value="Unassembled WGS sequence"/>
</dbReference>
<evidence type="ECO:0000256" key="6">
    <source>
        <dbReference type="ARBA" id="ARBA00023295"/>
    </source>
</evidence>
<proteinExistence type="inferred from homology"/>
<reference evidence="10" key="1">
    <citation type="submission" date="2024-02" db="UniProtKB">
        <authorList>
            <consortium name="WormBaseParasite"/>
        </authorList>
    </citation>
    <scope>IDENTIFICATION</scope>
</reference>
<keyword evidence="3" id="KW-0378">Hydrolase</keyword>
<name>A0AAF3FDL7_9BILA</name>
<dbReference type="InterPro" id="IPR023170">
    <property type="entry name" value="HhH_base_excis_C"/>
</dbReference>
<dbReference type="GO" id="GO:0006285">
    <property type="term" value="P:base-excision repair, AP site formation"/>
    <property type="evidence" value="ECO:0007669"/>
    <property type="project" value="UniProtKB-ARBA"/>
</dbReference>
<evidence type="ECO:0000256" key="1">
    <source>
        <dbReference type="ARBA" id="ARBA00008343"/>
    </source>
</evidence>
<keyword evidence="2" id="KW-0227">DNA damage</keyword>
<dbReference type="SMART" id="SM00478">
    <property type="entry name" value="ENDO3c"/>
    <property type="match status" value="1"/>
</dbReference>
<sequence>MKSGEKFAQNLKEFCKRMEIAGDSESLSKLAHKQLAQIAEMRQSFEAPVDTMGCHCLHDSNADIQDQHFQTLVGGVLSPQTKDEITAAAMKRFVSKGCTIKDVCNQTTDEIEELIKPVGFYKRKAVFVKKAAELLKSDYNYVLPNSVKELCKFPGVGPKIANMVVQIAYDNTEGVVVDTHVERISKRLGWANETDKATDVAIKVQDIFSRDLWPGINRVLVGFGQKICKAPKPDCDACACSHLCPSANKKATNTVKTISPIDIEDCPDLRMENGTIVPIVPKPNRKRKSSDSSENIGFLD</sequence>
<dbReference type="GO" id="GO:0006289">
    <property type="term" value="P:nucleotide-excision repair"/>
    <property type="evidence" value="ECO:0007669"/>
    <property type="project" value="TreeGrafter"/>
</dbReference>